<organism evidence="22 23">
    <name type="scientific">Patella caerulea</name>
    <name type="common">Rayed Mediterranean limpet</name>
    <dbReference type="NCBI Taxonomy" id="87958"/>
    <lineage>
        <taxon>Eukaryota</taxon>
        <taxon>Metazoa</taxon>
        <taxon>Spiralia</taxon>
        <taxon>Lophotrochozoa</taxon>
        <taxon>Mollusca</taxon>
        <taxon>Gastropoda</taxon>
        <taxon>Patellogastropoda</taxon>
        <taxon>Patelloidea</taxon>
        <taxon>Patellidae</taxon>
        <taxon>Patella</taxon>
    </lineage>
</organism>
<dbReference type="PANTHER" id="PTHR46051:SF1">
    <property type="entry name" value="INOSITOL POLYPHOSPHATE-RELATED PHOSPHATASE DOMAIN-CONTAINING PROTEIN"/>
    <property type="match status" value="1"/>
</dbReference>
<feature type="region of interest" description="Disordered" evidence="19">
    <location>
        <begin position="1001"/>
        <end position="1044"/>
    </location>
</feature>
<keyword evidence="12" id="KW-0391">Immunity</keyword>
<dbReference type="Pfam" id="PF22669">
    <property type="entry name" value="Exo_endo_phos2"/>
    <property type="match status" value="1"/>
</dbReference>
<evidence type="ECO:0000259" key="21">
    <source>
        <dbReference type="PROSITE" id="PS50105"/>
    </source>
</evidence>
<feature type="compositionally biased region" description="Low complexity" evidence="19">
    <location>
        <begin position="1001"/>
        <end position="1012"/>
    </location>
</feature>
<dbReference type="GO" id="GO:0002250">
    <property type="term" value="P:adaptive immune response"/>
    <property type="evidence" value="ECO:0007669"/>
    <property type="project" value="UniProtKB-KW"/>
</dbReference>
<evidence type="ECO:0000256" key="14">
    <source>
        <dbReference type="ARBA" id="ARBA00023130"/>
    </source>
</evidence>
<evidence type="ECO:0000256" key="16">
    <source>
        <dbReference type="ARBA" id="ARBA00023212"/>
    </source>
</evidence>
<dbReference type="InterPro" id="IPR057509">
    <property type="entry name" value="C2_SHIP1-2_2nd"/>
</dbReference>
<dbReference type="SMART" id="SM00128">
    <property type="entry name" value="IPPc"/>
    <property type="match status" value="1"/>
</dbReference>
<evidence type="ECO:0000256" key="3">
    <source>
        <dbReference type="ARBA" id="ARBA00004324"/>
    </source>
</evidence>
<dbReference type="InterPro" id="IPR036860">
    <property type="entry name" value="SH2_dom_sf"/>
</dbReference>
<evidence type="ECO:0000256" key="17">
    <source>
        <dbReference type="ARBA" id="ARBA00023273"/>
    </source>
</evidence>
<evidence type="ECO:0000259" key="20">
    <source>
        <dbReference type="PROSITE" id="PS50001"/>
    </source>
</evidence>
<feature type="domain" description="SH2" evidence="20">
    <location>
        <begin position="58"/>
        <end position="156"/>
    </location>
</feature>
<dbReference type="EMBL" id="JAZGQO010000001">
    <property type="protein sequence ID" value="KAK6195097.1"/>
    <property type="molecule type" value="Genomic_DNA"/>
</dbReference>
<name>A0AAN8KGV7_PATCE</name>
<evidence type="ECO:0000256" key="10">
    <source>
        <dbReference type="ARBA" id="ARBA00022588"/>
    </source>
</evidence>
<reference evidence="22 23" key="1">
    <citation type="submission" date="2024-01" db="EMBL/GenBank/DDBJ databases">
        <title>The genome of the rayed Mediterranean limpet Patella caerulea (Linnaeus, 1758).</title>
        <authorList>
            <person name="Anh-Thu Weber A."/>
            <person name="Halstead-Nussloch G."/>
        </authorList>
    </citation>
    <scope>NUCLEOTIDE SEQUENCE [LARGE SCALE GENOMIC DNA]</scope>
    <source>
        <strain evidence="22">AATW-2023a</strain>
        <tissue evidence="22">Whole specimen</tissue>
    </source>
</reference>
<evidence type="ECO:0000256" key="8">
    <source>
        <dbReference type="ARBA" id="ARBA00022490"/>
    </source>
</evidence>
<comment type="caution">
    <text evidence="22">The sequence shown here is derived from an EMBL/GenBank/DDBJ whole genome shotgun (WGS) entry which is preliminary data.</text>
</comment>
<keyword evidence="16" id="KW-0206">Cytoskeleton</keyword>
<evidence type="ECO:0000256" key="5">
    <source>
        <dbReference type="ARBA" id="ARBA00004510"/>
    </source>
</evidence>
<evidence type="ECO:0000256" key="9">
    <source>
        <dbReference type="ARBA" id="ARBA00022553"/>
    </source>
</evidence>
<dbReference type="PANTHER" id="PTHR46051">
    <property type="entry name" value="SH2 DOMAIN-CONTAINING PROTEIN"/>
    <property type="match status" value="1"/>
</dbReference>
<keyword evidence="15" id="KW-0472">Membrane</keyword>
<dbReference type="GO" id="GO:0046856">
    <property type="term" value="P:phosphatidylinositol dephosphorylation"/>
    <property type="evidence" value="ECO:0007669"/>
    <property type="project" value="InterPro"/>
</dbReference>
<evidence type="ECO:0000256" key="12">
    <source>
        <dbReference type="ARBA" id="ARBA00022859"/>
    </source>
</evidence>
<evidence type="ECO:0000256" key="2">
    <source>
        <dbReference type="ARBA" id="ARBA00004245"/>
    </source>
</evidence>
<feature type="compositionally biased region" description="Polar residues" evidence="19">
    <location>
        <begin position="1017"/>
        <end position="1030"/>
    </location>
</feature>
<dbReference type="GO" id="GO:0050776">
    <property type="term" value="P:regulation of immune response"/>
    <property type="evidence" value="ECO:0007669"/>
    <property type="project" value="TreeGrafter"/>
</dbReference>
<evidence type="ECO:0000256" key="6">
    <source>
        <dbReference type="ARBA" id="ARBA00008734"/>
    </source>
</evidence>
<keyword evidence="11" id="KW-0378">Hydrolase</keyword>
<dbReference type="InterPro" id="IPR000980">
    <property type="entry name" value="SH2"/>
</dbReference>
<dbReference type="InterPro" id="IPR000300">
    <property type="entry name" value="IPPc"/>
</dbReference>
<dbReference type="EC" id="3.1.3.86" evidence="7"/>
<dbReference type="Gene3D" id="3.30.505.10">
    <property type="entry name" value="SH2 domain"/>
    <property type="match status" value="1"/>
</dbReference>
<evidence type="ECO:0000256" key="11">
    <source>
        <dbReference type="ARBA" id="ARBA00022801"/>
    </source>
</evidence>
<dbReference type="PROSITE" id="PS50001">
    <property type="entry name" value="SH2"/>
    <property type="match status" value="1"/>
</dbReference>
<evidence type="ECO:0000313" key="23">
    <source>
        <dbReference type="Proteomes" id="UP001347796"/>
    </source>
</evidence>
<feature type="region of interest" description="Disordered" evidence="19">
    <location>
        <begin position="336"/>
        <end position="359"/>
    </location>
</feature>
<keyword evidence="10" id="KW-0399">Innate immunity</keyword>
<dbReference type="InterPro" id="IPR001660">
    <property type="entry name" value="SAM"/>
</dbReference>
<dbReference type="GO" id="GO:0045087">
    <property type="term" value="P:innate immune response"/>
    <property type="evidence" value="ECO:0007669"/>
    <property type="project" value="UniProtKB-KW"/>
</dbReference>
<keyword evidence="14" id="KW-1064">Adaptive immunity</keyword>
<evidence type="ECO:0000256" key="1">
    <source>
        <dbReference type="ARBA" id="ARBA00004170"/>
    </source>
</evidence>
<proteinExistence type="inferred from homology"/>
<feature type="domain" description="SAM" evidence="21">
    <location>
        <begin position="1121"/>
        <end position="1185"/>
    </location>
</feature>
<dbReference type="Pfam" id="PF00536">
    <property type="entry name" value="SAM_1"/>
    <property type="match status" value="1"/>
</dbReference>
<dbReference type="GO" id="GO:0016607">
    <property type="term" value="C:nuclear speck"/>
    <property type="evidence" value="ECO:0007669"/>
    <property type="project" value="UniProtKB-SubCell"/>
</dbReference>
<dbReference type="SUPFAM" id="SSF55550">
    <property type="entry name" value="SH2 domain"/>
    <property type="match status" value="1"/>
</dbReference>
<gene>
    <name evidence="22" type="ORF">SNE40_000592</name>
</gene>
<dbReference type="PROSITE" id="PS50105">
    <property type="entry name" value="SAM_DOMAIN"/>
    <property type="match status" value="1"/>
</dbReference>
<dbReference type="SUPFAM" id="SSF56219">
    <property type="entry name" value="DNase I-like"/>
    <property type="match status" value="1"/>
</dbReference>
<protein>
    <recommendedName>
        <fullName evidence="7">phosphatidylinositol-3,4,5-trisphosphate 5-phosphatase</fullName>
        <ecNumber evidence="7">3.1.3.86</ecNumber>
    </recommendedName>
</protein>
<evidence type="ECO:0000256" key="4">
    <source>
        <dbReference type="ARBA" id="ARBA00004486"/>
    </source>
</evidence>
<keyword evidence="9" id="KW-0597">Phosphoprotein</keyword>
<dbReference type="GO" id="GO:0030175">
    <property type="term" value="C:filopodium"/>
    <property type="evidence" value="ECO:0007669"/>
    <property type="project" value="UniProtKB-SubCell"/>
</dbReference>
<dbReference type="SMART" id="SM00252">
    <property type="entry name" value="SH2"/>
    <property type="match status" value="1"/>
</dbReference>
<evidence type="ECO:0000256" key="15">
    <source>
        <dbReference type="ARBA" id="ARBA00023136"/>
    </source>
</evidence>
<keyword evidence="13 18" id="KW-0727">SH2 domain</keyword>
<keyword evidence="17" id="KW-0966">Cell projection</keyword>
<feature type="compositionally biased region" description="Polar residues" evidence="19">
    <location>
        <begin position="343"/>
        <end position="359"/>
    </location>
</feature>
<dbReference type="GO" id="GO:0016020">
    <property type="term" value="C:membrane"/>
    <property type="evidence" value="ECO:0007669"/>
    <property type="project" value="UniProtKB-SubCell"/>
</dbReference>
<dbReference type="InterPro" id="IPR036691">
    <property type="entry name" value="Endo/exonu/phosph_ase_sf"/>
</dbReference>
<keyword evidence="23" id="KW-1185">Reference proteome</keyword>
<comment type="similarity">
    <text evidence="6">Belongs to the inositol 1,4,5-trisphosphate 5-phosphatase family.</text>
</comment>
<dbReference type="Pfam" id="PF24150">
    <property type="entry name" value="C2_SHIP1-2_first"/>
    <property type="match status" value="1"/>
</dbReference>
<dbReference type="Proteomes" id="UP001347796">
    <property type="component" value="Unassembled WGS sequence"/>
</dbReference>
<dbReference type="SUPFAM" id="SSF47769">
    <property type="entry name" value="SAM/Pointed domain"/>
    <property type="match status" value="1"/>
</dbReference>
<dbReference type="InterPro" id="IPR057510">
    <property type="entry name" value="C2_SHIP1-2_first"/>
</dbReference>
<dbReference type="InterPro" id="IPR013761">
    <property type="entry name" value="SAM/pointed_sf"/>
</dbReference>
<comment type="subcellular location">
    <subcellularLocation>
        <location evidence="4">Cell projection</location>
        <location evidence="4">Filopodium</location>
    </subcellularLocation>
    <subcellularLocation>
        <location evidence="5">Cell projection</location>
        <location evidence="5">Lamellipodium</location>
    </subcellularLocation>
    <subcellularLocation>
        <location evidence="2">Cytoplasm</location>
        <location evidence="2">Cytoskeleton</location>
    </subcellularLocation>
    <subcellularLocation>
        <location evidence="1">Membrane</location>
        <topology evidence="1">Peripheral membrane protein</topology>
    </subcellularLocation>
    <subcellularLocation>
        <location evidence="3">Nucleus speckle</location>
    </subcellularLocation>
</comment>
<dbReference type="GO" id="GO:0005856">
    <property type="term" value="C:cytoskeleton"/>
    <property type="evidence" value="ECO:0007669"/>
    <property type="project" value="UniProtKB-SubCell"/>
</dbReference>
<dbReference type="GO" id="GO:0030027">
    <property type="term" value="C:lamellipodium"/>
    <property type="evidence" value="ECO:0007669"/>
    <property type="project" value="UniProtKB-SubCell"/>
</dbReference>
<dbReference type="Gene3D" id="1.10.150.50">
    <property type="entry name" value="Transcription Factor, Ets-1"/>
    <property type="match status" value="1"/>
</dbReference>
<keyword evidence="8" id="KW-0963">Cytoplasm</keyword>
<dbReference type="PRINTS" id="PR00401">
    <property type="entry name" value="SH2DOMAIN"/>
</dbReference>
<evidence type="ECO:0000313" key="22">
    <source>
        <dbReference type="EMBL" id="KAK6195097.1"/>
    </source>
</evidence>
<dbReference type="SMART" id="SM00454">
    <property type="entry name" value="SAM"/>
    <property type="match status" value="1"/>
</dbReference>
<accession>A0AAN8KGV7</accession>
<evidence type="ECO:0000256" key="18">
    <source>
        <dbReference type="PROSITE-ProRule" id="PRU00191"/>
    </source>
</evidence>
<evidence type="ECO:0000256" key="7">
    <source>
        <dbReference type="ARBA" id="ARBA00012981"/>
    </source>
</evidence>
<dbReference type="Pfam" id="PF24147">
    <property type="entry name" value="C2_SHIP1-2_2nd"/>
    <property type="match status" value="1"/>
</dbReference>
<dbReference type="GO" id="GO:0034485">
    <property type="term" value="F:phosphatidylinositol-3,4,5-trisphosphate 5-phosphatase activity"/>
    <property type="evidence" value="ECO:0007669"/>
    <property type="project" value="UniProtKB-EC"/>
</dbReference>
<dbReference type="Gene3D" id="3.60.10.10">
    <property type="entry name" value="Endonuclease/exonuclease/phosphatase"/>
    <property type="match status" value="1"/>
</dbReference>
<dbReference type="GO" id="GO:0009966">
    <property type="term" value="P:regulation of signal transduction"/>
    <property type="evidence" value="ECO:0007669"/>
    <property type="project" value="TreeGrafter"/>
</dbReference>
<dbReference type="Pfam" id="PF00017">
    <property type="entry name" value="SH2"/>
    <property type="match status" value="1"/>
</dbReference>
<evidence type="ECO:0000256" key="19">
    <source>
        <dbReference type="SAM" id="MobiDB-lite"/>
    </source>
</evidence>
<dbReference type="FunFam" id="3.60.10.10:FF:000005">
    <property type="entry name" value="phosphatidylinositol 3,4,5-trisphosphate 5-phosphatase 1"/>
    <property type="match status" value="1"/>
</dbReference>
<dbReference type="AlphaFoldDB" id="A0AAN8KGV7"/>
<sequence length="1187" mass="133458">MADCSIHGQKVDYYNIKFRSLPPNGFHSECSRIRGCTRSQSNGSVTLRNIHIRMCAQFFHKGISRLQTEELLLAAKDDGSFLVRDSESLPGAYVLCLLYQSRVHQYRILPDKDGKLSVQSEGDVQPLKFNTLADLIQAYLLRDSSNGLVYALKKPVPTTDGVENTDMDDSEDEECFLDTSLDEHFAALDAETETDSQTNKGFKYGFLSNFARLDLSCCDGEFVEELKRYTDTGMEKDAINIRSKPGRMPDFEKLVHSAAKGLQRELDVFLLKMSLCHDLLTQNEEDGPKRSVINGADDASTSIFDYLSRKLSTCKTEVLNLEKKALEVIKDIPQDPGNGFDHASSSTSPDGTLGLSPSNKKSSLIPLSTFEVKVSKSGKFSSKMTLTIDIRAGRFFAVKPSKDFLDSSNTFDHDKILQLVKNTSDSSKLDIIIEGKKKYTYQFESAHARENFCLQIRQMKSMHSTEKEVDQISIFIGTWNMAKSGPSNSLKQWLKCNGSGKPLDRVLSKIPHGIYVIGTQESGLNDKDWTNTLKASLKATLMADVDVLETCTLWGIRMVILIDPQYRNIISHVQKSTVRTGIANKLGNKGAVGISFQINGTPFSFVNAHLTSGEERCSRRNQNFRDILKGLNLGPKNMDSFDITHKFHHVFFFGDLNYRVSDKIDVILKKAENRDIAYLLEKDQLRKVQFDKKAFYTFNESEISFMPTYKLDRYRPGYSYDWKKIKKTSERINAPSWCDRILWHSLPGTFIENTAYGCAENLLNSDHRPVFASFTVGVASQFVQSRVSLTDDVSCKIRFNRVEAQVKTCCKQYFILEFYSGCLADIICCESNKSFKEDRTGFNTCPMWSKDQLPELRPLFSDQDYLEEQHILIAVKSIGADNESYGECVISLKNMFDNEPHTFDSVLTHNGEETGRMRGEMFIAVAASYRSHKSKKSYELVSLDTEYHDPEEWLPNAPFFERRQESSLKVVSNRTFSPMATPRKNVVSADELLVNNILSNSGSDSDSHWSNNGAMAKSTNGVTGSNSPVSMSRRPKPIMGQSSLQAAQRQVMPVVATTSNSGALKSTEPILLGGVLTTTNPAGGVPNYINCPTGIPPPLPRKTKPSIIDKLEKKPAYAELMKPKTTYEWLCGLGLEEYFKAFQKKGWETVSKVIDLSTTDLLKLGIYNTDHKNRILQSIQEMKNKVL</sequence>
<evidence type="ECO:0000256" key="13">
    <source>
        <dbReference type="ARBA" id="ARBA00022999"/>
    </source>
</evidence>